<keyword evidence="7" id="KW-0234">DNA repair</keyword>
<keyword evidence="6" id="KW-0411">Iron-sulfur</keyword>
<dbReference type="InterPro" id="IPR051536">
    <property type="entry name" value="UDG_Type-4/5"/>
</dbReference>
<evidence type="ECO:0000256" key="3">
    <source>
        <dbReference type="ARBA" id="ARBA00022763"/>
    </source>
</evidence>
<proteinExistence type="predicted"/>
<keyword evidence="1" id="KW-0004">4Fe-4S</keyword>
<evidence type="ECO:0000256" key="5">
    <source>
        <dbReference type="ARBA" id="ARBA00023004"/>
    </source>
</evidence>
<protein>
    <submittedName>
        <fullName evidence="9">Uracil-DNA glycosylase</fullName>
    </submittedName>
</protein>
<dbReference type="Gene3D" id="3.40.470.10">
    <property type="entry name" value="Uracil-DNA glycosylase-like domain"/>
    <property type="match status" value="1"/>
</dbReference>
<keyword evidence="2" id="KW-0479">Metal-binding</keyword>
<evidence type="ECO:0000313" key="10">
    <source>
        <dbReference type="Proteomes" id="UP000501451"/>
    </source>
</evidence>
<dbReference type="SMART" id="SM00986">
    <property type="entry name" value="UDG"/>
    <property type="match status" value="1"/>
</dbReference>
<dbReference type="CDD" id="cd10030">
    <property type="entry name" value="UDG-F4_TTUDGA_SPO1dp_like"/>
    <property type="match status" value="1"/>
</dbReference>
<evidence type="ECO:0000256" key="7">
    <source>
        <dbReference type="ARBA" id="ARBA00023204"/>
    </source>
</evidence>
<organism evidence="9 10">
    <name type="scientific">Jeotgalibaca arthritidis</name>
    <dbReference type="NCBI Taxonomy" id="1868794"/>
    <lineage>
        <taxon>Bacteria</taxon>
        <taxon>Bacillati</taxon>
        <taxon>Bacillota</taxon>
        <taxon>Bacilli</taxon>
        <taxon>Lactobacillales</taxon>
        <taxon>Carnobacteriaceae</taxon>
        <taxon>Jeotgalibaca</taxon>
    </lineage>
</organism>
<evidence type="ECO:0000313" key="9">
    <source>
        <dbReference type="EMBL" id="QII81044.1"/>
    </source>
</evidence>
<keyword evidence="3" id="KW-0227">DNA damage</keyword>
<dbReference type="GO" id="GO:0097506">
    <property type="term" value="F:deaminated base DNA N-glycosylase activity"/>
    <property type="evidence" value="ECO:0007669"/>
    <property type="project" value="UniProtKB-ARBA"/>
</dbReference>
<evidence type="ECO:0000256" key="4">
    <source>
        <dbReference type="ARBA" id="ARBA00022801"/>
    </source>
</evidence>
<sequence>MEYPQDLLNEVSEKTKSFQLEGFLGGKGPLDAVAMLVGEAPGQTELISRIPFSGQAGKELDMELKQVNLSRSDIYITSSVRSRPFKIKSKVDKTGKTINSYPNRTPTKAEVKASAPLLDYEIQTIQPKIIAPMGNIALQRLLGNAYTISTYHGQLLESPIYKISDDRSRYEKTEESYLIFPIYHPAAVLYKRSLKETVSTDWQTLVKLIREHTDKE</sequence>
<dbReference type="InterPro" id="IPR005122">
    <property type="entry name" value="Uracil-DNA_glycosylase-like"/>
</dbReference>
<feature type="domain" description="Uracil-DNA glycosylase-like" evidence="8">
    <location>
        <begin position="25"/>
        <end position="203"/>
    </location>
</feature>
<dbReference type="GO" id="GO:0006281">
    <property type="term" value="P:DNA repair"/>
    <property type="evidence" value="ECO:0007669"/>
    <property type="project" value="UniProtKB-KW"/>
</dbReference>
<reference evidence="9 10" key="1">
    <citation type="journal article" date="2017" name="Int. J. Syst. Evol. Microbiol.">
        <title>Jeotgalibaca porci sp. nov. and Jeotgalibaca arthritidis sp. nov., isolated from pigs, and emended description of the genus Jeotgalibaca.</title>
        <authorList>
            <person name="Zamora L."/>
            <person name="Perez-Sancho M."/>
            <person name="Dominguez L."/>
            <person name="Fernandez-Garayzabal J.F."/>
            <person name="Vela A.I."/>
        </authorList>
    </citation>
    <scope>NUCLEOTIDE SEQUENCE [LARGE SCALE GENOMIC DNA]</scope>
    <source>
        <strain evidence="9 10">CECT 9157</strain>
    </source>
</reference>
<keyword evidence="5" id="KW-0408">Iron</keyword>
<evidence type="ECO:0000256" key="6">
    <source>
        <dbReference type="ARBA" id="ARBA00023014"/>
    </source>
</evidence>
<evidence type="ECO:0000256" key="2">
    <source>
        <dbReference type="ARBA" id="ARBA00022723"/>
    </source>
</evidence>
<dbReference type="SMART" id="SM00987">
    <property type="entry name" value="UreE_C"/>
    <property type="match status" value="1"/>
</dbReference>
<keyword evidence="4" id="KW-0378">Hydrolase</keyword>
<dbReference type="GO" id="GO:0051539">
    <property type="term" value="F:4 iron, 4 sulfur cluster binding"/>
    <property type="evidence" value="ECO:0007669"/>
    <property type="project" value="UniProtKB-KW"/>
</dbReference>
<dbReference type="AlphaFoldDB" id="A0A6G7K707"/>
<dbReference type="PANTHER" id="PTHR33693">
    <property type="entry name" value="TYPE-5 URACIL-DNA GLYCOSYLASE"/>
    <property type="match status" value="1"/>
</dbReference>
<accession>A0A6G7K707</accession>
<dbReference type="PANTHER" id="PTHR33693:SF1">
    <property type="entry name" value="TYPE-4 URACIL-DNA GLYCOSYLASE"/>
    <property type="match status" value="1"/>
</dbReference>
<dbReference type="GO" id="GO:0046872">
    <property type="term" value="F:metal ion binding"/>
    <property type="evidence" value="ECO:0007669"/>
    <property type="project" value="UniProtKB-KW"/>
</dbReference>
<keyword evidence="10" id="KW-1185">Reference proteome</keyword>
<dbReference type="SUPFAM" id="SSF52141">
    <property type="entry name" value="Uracil-DNA glycosylase-like"/>
    <property type="match status" value="1"/>
</dbReference>
<dbReference type="Proteomes" id="UP000501451">
    <property type="component" value="Chromosome"/>
</dbReference>
<name>A0A6G7K707_9LACT</name>
<evidence type="ECO:0000256" key="1">
    <source>
        <dbReference type="ARBA" id="ARBA00022485"/>
    </source>
</evidence>
<dbReference type="EMBL" id="CP049740">
    <property type="protein sequence ID" value="QII81044.1"/>
    <property type="molecule type" value="Genomic_DNA"/>
</dbReference>
<dbReference type="KEGG" id="jar:G7057_00190"/>
<dbReference type="Pfam" id="PF03167">
    <property type="entry name" value="UDG"/>
    <property type="match status" value="1"/>
</dbReference>
<evidence type="ECO:0000259" key="8">
    <source>
        <dbReference type="SMART" id="SM00986"/>
    </source>
</evidence>
<dbReference type="InterPro" id="IPR036895">
    <property type="entry name" value="Uracil-DNA_glycosylase-like_sf"/>
</dbReference>
<gene>
    <name evidence="9" type="ORF">G7057_00190</name>
</gene>
<dbReference type="RefSeq" id="WP_166160503.1">
    <property type="nucleotide sequence ID" value="NZ_CP049740.1"/>
</dbReference>